<proteinExistence type="inferred from homology"/>
<dbReference type="InterPro" id="IPR000537">
    <property type="entry name" value="UbiA_prenyltransferase"/>
</dbReference>
<dbReference type="AlphaFoldDB" id="A0A9X1HX78"/>
<comment type="caution">
    <text evidence="10">The sequence shown here is derived from an EMBL/GenBank/DDBJ whole genome shotgun (WGS) entry which is preliminary data.</text>
</comment>
<keyword evidence="3 8" id="KW-1003">Cell membrane</keyword>
<dbReference type="PROSITE" id="PS51257">
    <property type="entry name" value="PROKAR_LIPOPROTEIN"/>
    <property type="match status" value="1"/>
</dbReference>
<dbReference type="Pfam" id="PF01040">
    <property type="entry name" value="UbiA"/>
    <property type="match status" value="1"/>
</dbReference>
<dbReference type="Gene3D" id="1.10.357.140">
    <property type="entry name" value="UbiA prenyltransferase"/>
    <property type="match status" value="1"/>
</dbReference>
<evidence type="ECO:0000256" key="6">
    <source>
        <dbReference type="ARBA" id="ARBA00022989"/>
    </source>
</evidence>
<dbReference type="NCBIfam" id="TIGR00751">
    <property type="entry name" value="menA"/>
    <property type="match status" value="1"/>
</dbReference>
<dbReference type="InterPro" id="IPR044878">
    <property type="entry name" value="UbiA_sf"/>
</dbReference>
<feature type="transmembrane region" description="Helical" evidence="8">
    <location>
        <begin position="224"/>
        <end position="245"/>
    </location>
</feature>
<comment type="subcellular location">
    <subcellularLocation>
        <location evidence="8">Cell membrane</location>
        <topology evidence="8">Multi-pass membrane protein</topology>
    </subcellularLocation>
    <subcellularLocation>
        <location evidence="1">Membrane</location>
        <topology evidence="1">Multi-pass membrane protein</topology>
    </subcellularLocation>
</comment>
<comment type="similarity">
    <text evidence="8">Belongs to the MenA family. Type 1 subfamily.</text>
</comment>
<dbReference type="EMBL" id="JAJAPW010000001">
    <property type="protein sequence ID" value="MCB4797575.1"/>
    <property type="molecule type" value="Genomic_DNA"/>
</dbReference>
<dbReference type="InterPro" id="IPR026046">
    <property type="entry name" value="UBIAD1"/>
</dbReference>
<evidence type="ECO:0000313" key="11">
    <source>
        <dbReference type="Proteomes" id="UP001139199"/>
    </source>
</evidence>
<dbReference type="RefSeq" id="WP_226540342.1">
    <property type="nucleotide sequence ID" value="NZ_JAJAPW010000001.1"/>
</dbReference>
<evidence type="ECO:0000256" key="3">
    <source>
        <dbReference type="ARBA" id="ARBA00022475"/>
    </source>
</evidence>
<dbReference type="GO" id="GO:0042371">
    <property type="term" value="P:vitamin K biosynthetic process"/>
    <property type="evidence" value="ECO:0007669"/>
    <property type="project" value="TreeGrafter"/>
</dbReference>
<reference evidence="10" key="1">
    <citation type="submission" date="2021-10" db="EMBL/GenBank/DDBJ databases">
        <title>Tamlana sargassums sp. nov., and Tamlana laminarinivorans sp. nov., two new bacteria isolated from the brown alga.</title>
        <authorList>
            <person name="Li J."/>
        </authorList>
    </citation>
    <scope>NUCLEOTIDE SEQUENCE</scope>
    <source>
        <strain evidence="10">PT2-4</strain>
    </source>
</reference>
<dbReference type="Proteomes" id="UP001139199">
    <property type="component" value="Unassembled WGS sequence"/>
</dbReference>
<organism evidence="10 11">
    <name type="scientific">Neotamlana laminarinivorans</name>
    <dbReference type="NCBI Taxonomy" id="2883124"/>
    <lineage>
        <taxon>Bacteria</taxon>
        <taxon>Pseudomonadati</taxon>
        <taxon>Bacteroidota</taxon>
        <taxon>Flavobacteriia</taxon>
        <taxon>Flavobacteriales</taxon>
        <taxon>Flavobacteriaceae</taxon>
        <taxon>Neotamlana</taxon>
    </lineage>
</organism>
<dbReference type="EC" id="2.5.1.74" evidence="8 9"/>
<comment type="pathway">
    <text evidence="8">Quinol/quinone metabolism; menaquinone biosynthesis; menaquinol from 1,4-dihydroxy-2-naphthoate: step 1/2.</text>
</comment>
<feature type="transmembrane region" description="Helical" evidence="8">
    <location>
        <begin position="117"/>
        <end position="140"/>
    </location>
</feature>
<feature type="transmembrane region" description="Helical" evidence="8">
    <location>
        <begin position="40"/>
        <end position="58"/>
    </location>
</feature>
<keyword evidence="11" id="KW-1185">Reference proteome</keyword>
<feature type="transmembrane region" description="Helical" evidence="8">
    <location>
        <begin position="152"/>
        <end position="171"/>
    </location>
</feature>
<name>A0A9X1HX78_9FLAO</name>
<sequence length="300" mass="32818">MNKFSVWISAMRLRTLPLSVSGIILASCLAQYKGVFNWSICILAILTTLSFQILSNFANDYGDGVKGTDNAERIGPERAIQSGKITPKQLFNAIKINIVVALLLAIALIYIAFGSQYILLSVLFLVLGVASIIAAMKYTVGENAYGYRAMGDIFVFIFFGLISVLGCYALFAKNLDFIAVLPAFVVGLLSTGVLNLNNMRDRIPDEKVNKITLAVKLGGQKAKWYHYTLIGMALGLALIFGIIYYKNPLSLIFLIAFIPIIKHVLTVVKNTEPAQLDPELKKLALSTVLLAILMGVGQLF</sequence>
<dbReference type="GO" id="GO:0005886">
    <property type="term" value="C:plasma membrane"/>
    <property type="evidence" value="ECO:0007669"/>
    <property type="project" value="UniProtKB-SubCell"/>
</dbReference>
<dbReference type="PANTHER" id="PTHR13929">
    <property type="entry name" value="1,4-DIHYDROXY-2-NAPHTHOATE OCTAPRENYLTRANSFERASE"/>
    <property type="match status" value="1"/>
</dbReference>
<evidence type="ECO:0000256" key="7">
    <source>
        <dbReference type="ARBA" id="ARBA00023136"/>
    </source>
</evidence>
<dbReference type="PANTHER" id="PTHR13929:SF0">
    <property type="entry name" value="UBIA PRENYLTRANSFERASE DOMAIN-CONTAINING PROTEIN 1"/>
    <property type="match status" value="1"/>
</dbReference>
<feature type="transmembrane region" description="Helical" evidence="8">
    <location>
        <begin position="90"/>
        <end position="111"/>
    </location>
</feature>
<evidence type="ECO:0000256" key="2">
    <source>
        <dbReference type="ARBA" id="ARBA00022428"/>
    </source>
</evidence>
<comment type="catalytic activity">
    <reaction evidence="8">
        <text>an all-trans-polyprenyl diphosphate + 1,4-dihydroxy-2-naphthoate + H(+) = a 2-demethylmenaquinol + CO2 + diphosphate</text>
        <dbReference type="Rhea" id="RHEA:26478"/>
        <dbReference type="Rhea" id="RHEA-COMP:9563"/>
        <dbReference type="Rhea" id="RHEA-COMP:9564"/>
        <dbReference type="ChEBI" id="CHEBI:11173"/>
        <dbReference type="ChEBI" id="CHEBI:15378"/>
        <dbReference type="ChEBI" id="CHEBI:16526"/>
        <dbReference type="ChEBI" id="CHEBI:33019"/>
        <dbReference type="ChEBI" id="CHEBI:55437"/>
        <dbReference type="ChEBI" id="CHEBI:58914"/>
        <dbReference type="EC" id="2.5.1.74"/>
    </reaction>
</comment>
<feature type="transmembrane region" description="Helical" evidence="8">
    <location>
        <begin position="251"/>
        <end position="268"/>
    </location>
</feature>
<comment type="function">
    <text evidence="8">Conversion of 1,4-dihydroxy-2-naphthoate (DHNA) to demethylmenaquinone (DMK).</text>
</comment>
<dbReference type="GO" id="GO:0009234">
    <property type="term" value="P:menaquinone biosynthetic process"/>
    <property type="evidence" value="ECO:0007669"/>
    <property type="project" value="UniProtKB-UniRule"/>
</dbReference>
<keyword evidence="4 8" id="KW-0808">Transferase</keyword>
<feature type="transmembrane region" description="Helical" evidence="8">
    <location>
        <begin position="177"/>
        <end position="197"/>
    </location>
</feature>
<evidence type="ECO:0000256" key="1">
    <source>
        <dbReference type="ARBA" id="ARBA00004141"/>
    </source>
</evidence>
<evidence type="ECO:0000256" key="5">
    <source>
        <dbReference type="ARBA" id="ARBA00022692"/>
    </source>
</evidence>
<keyword evidence="5 8" id="KW-0812">Transmembrane</keyword>
<dbReference type="CDD" id="cd13962">
    <property type="entry name" value="PT_UbiA_UBIAD1"/>
    <property type="match status" value="1"/>
</dbReference>
<gene>
    <name evidence="8 10" type="primary">menA</name>
    <name evidence="10" type="ORF">LG649_01890</name>
</gene>
<accession>A0A9X1HX78</accession>
<dbReference type="InterPro" id="IPR004657">
    <property type="entry name" value="MenA"/>
</dbReference>
<dbReference type="PIRSF" id="PIRSF005355">
    <property type="entry name" value="UBIAD1"/>
    <property type="match status" value="1"/>
</dbReference>
<evidence type="ECO:0000256" key="9">
    <source>
        <dbReference type="NCBIfam" id="TIGR00751"/>
    </source>
</evidence>
<evidence type="ECO:0000313" key="10">
    <source>
        <dbReference type="EMBL" id="MCB4797575.1"/>
    </source>
</evidence>
<keyword evidence="7 8" id="KW-0472">Membrane</keyword>
<protein>
    <recommendedName>
        <fullName evidence="8 9">1,4-dihydroxy-2-naphthoate octaprenyltransferase</fullName>
        <shortName evidence="8">DHNA-octaprenyltransferase</shortName>
        <ecNumber evidence="8 9">2.5.1.74</ecNumber>
    </recommendedName>
</protein>
<keyword evidence="2 8" id="KW-0474">Menaquinone biosynthesis</keyword>
<keyword evidence="6 8" id="KW-1133">Transmembrane helix</keyword>
<evidence type="ECO:0000256" key="4">
    <source>
        <dbReference type="ARBA" id="ARBA00022679"/>
    </source>
</evidence>
<dbReference type="GO" id="GO:0046428">
    <property type="term" value="F:1,4-dihydroxy-2-naphthoate polyprenyltransferase activity"/>
    <property type="evidence" value="ECO:0007669"/>
    <property type="project" value="UniProtKB-UniRule"/>
</dbReference>
<evidence type="ECO:0000256" key="8">
    <source>
        <dbReference type="HAMAP-Rule" id="MF_01937"/>
    </source>
</evidence>
<dbReference type="HAMAP" id="MF_01937">
    <property type="entry name" value="MenA_1"/>
    <property type="match status" value="1"/>
</dbReference>